<evidence type="ECO:0000313" key="2">
    <source>
        <dbReference type="Proteomes" id="UP000270296"/>
    </source>
</evidence>
<dbReference type="EMBL" id="UZAM01007555">
    <property type="protein sequence ID" value="VDO99914.1"/>
    <property type="molecule type" value="Genomic_DNA"/>
</dbReference>
<name>A0A183IHH9_9BILA</name>
<dbReference type="Proteomes" id="UP000270296">
    <property type="component" value="Unassembled WGS sequence"/>
</dbReference>
<reference evidence="1 2" key="2">
    <citation type="submission" date="2018-11" db="EMBL/GenBank/DDBJ databases">
        <authorList>
            <consortium name="Pathogen Informatics"/>
        </authorList>
    </citation>
    <scope>NUCLEOTIDE SEQUENCE [LARGE SCALE GENOMIC DNA]</scope>
</reference>
<sequence>MSDHQPVLRTDAEAAFVGHVQRGLDLSANWPEALNSVILAEPEPNISCAVLPLASLVVIVIVAAKARPLSLASRHRNSDGHTHASVECVILNGKLQFSN</sequence>
<dbReference type="WBParaSite" id="SBAD_0000322001-mRNA-1">
    <property type="protein sequence ID" value="SBAD_0000322001-mRNA-1"/>
    <property type="gene ID" value="SBAD_0000322001"/>
</dbReference>
<evidence type="ECO:0000313" key="3">
    <source>
        <dbReference type="WBParaSite" id="SBAD_0000322001-mRNA-1"/>
    </source>
</evidence>
<keyword evidence="2" id="KW-1185">Reference proteome</keyword>
<protein>
    <submittedName>
        <fullName evidence="3">DUF982 domain-containing protein</fullName>
    </submittedName>
</protein>
<accession>A0A183IHH9</accession>
<proteinExistence type="predicted"/>
<dbReference type="AlphaFoldDB" id="A0A183IHH9"/>
<gene>
    <name evidence="1" type="ORF">SBAD_LOCUS3074</name>
</gene>
<reference evidence="3" key="1">
    <citation type="submission" date="2016-06" db="UniProtKB">
        <authorList>
            <consortium name="WormBaseParasite"/>
        </authorList>
    </citation>
    <scope>IDENTIFICATION</scope>
</reference>
<organism evidence="3">
    <name type="scientific">Soboliphyme baturini</name>
    <dbReference type="NCBI Taxonomy" id="241478"/>
    <lineage>
        <taxon>Eukaryota</taxon>
        <taxon>Metazoa</taxon>
        <taxon>Ecdysozoa</taxon>
        <taxon>Nematoda</taxon>
        <taxon>Enoplea</taxon>
        <taxon>Dorylaimia</taxon>
        <taxon>Dioctophymatida</taxon>
        <taxon>Dioctophymatoidea</taxon>
        <taxon>Soboliphymatidae</taxon>
        <taxon>Soboliphyme</taxon>
    </lineage>
</organism>
<evidence type="ECO:0000313" key="1">
    <source>
        <dbReference type="EMBL" id="VDO99914.1"/>
    </source>
</evidence>